<evidence type="ECO:0000256" key="5">
    <source>
        <dbReference type="ARBA" id="ARBA00022984"/>
    </source>
</evidence>
<proteinExistence type="inferred from homology"/>
<evidence type="ECO:0000256" key="6">
    <source>
        <dbReference type="ARBA" id="ARBA00022989"/>
    </source>
</evidence>
<name>A0A5R9J805_9PROT</name>
<dbReference type="GO" id="GO:0034204">
    <property type="term" value="P:lipid translocation"/>
    <property type="evidence" value="ECO:0007669"/>
    <property type="project" value="TreeGrafter"/>
</dbReference>
<evidence type="ECO:0000256" key="7">
    <source>
        <dbReference type="ARBA" id="ARBA00023136"/>
    </source>
</evidence>
<dbReference type="EMBL" id="VCDI01000001">
    <property type="protein sequence ID" value="TLU73712.1"/>
    <property type="molecule type" value="Genomic_DNA"/>
</dbReference>
<accession>A0A5R9J805</accession>
<sequence length="522" mass="55806">MIKGILTVGGWTMASRILGLVRDRLLATYMGVGPAQDAFQVAVRLPNMFRRLFGEGAFNAAFVPLFSSLLAREGHDTARRFAREAMAVLGFWLLGITVLGEIFMPQLMYVIGSGLARNPATFALAVELARITFPYLMLICLAALVSGVLNGLDRFGTASFAYVAFNLVGIACIVWLTPHVPSVAIAAAWGFTLSGVVQLGILLVGSHRAGMGLGLPRPRLTPDMRELMRRMVPGLVGSGISQLNLTVDTLIATWLPPGSLSLMYFADRLNQLPLGVLGNAAGTTMLPVLTREVQTGQVEAAHRTQNRAIEYGLILTLPAAFALASLAVPLMATLFESGAFTAHAAVLSAQSLCGYALGLPFFVLVKVLSPAFFARGDTGTPVRIGISTLVINFALNLALMRPLAHIGPPLASSLAAILNTGLLGGFLLRRGWLRPDRVLLWRLARVLLASIAMAAILLVAQSMLTTPVIHMHGGRRLLVLTGLIALGLASYAAALQILGIKVADQVRRQFRRRVPTRRAGPI</sequence>
<dbReference type="GO" id="GO:0071555">
    <property type="term" value="P:cell wall organization"/>
    <property type="evidence" value="ECO:0007669"/>
    <property type="project" value="UniProtKB-UniRule"/>
</dbReference>
<keyword evidence="13" id="KW-1185">Reference proteome</keyword>
<dbReference type="PIRSF" id="PIRSF002869">
    <property type="entry name" value="MviN"/>
    <property type="match status" value="1"/>
</dbReference>
<keyword evidence="7 10" id="KW-0472">Membrane</keyword>
<dbReference type="PRINTS" id="PR01806">
    <property type="entry name" value="VIRFACTRMVIN"/>
</dbReference>
<dbReference type="AlphaFoldDB" id="A0A5R9J805"/>
<keyword evidence="5 10" id="KW-0573">Peptidoglycan synthesis</keyword>
<comment type="subcellular location">
    <subcellularLocation>
        <location evidence="10">Cell inner membrane</location>
        <topology evidence="10">Multi-pass membrane protein</topology>
    </subcellularLocation>
    <subcellularLocation>
        <location evidence="1">Cell membrane</location>
        <topology evidence="1">Multi-pass membrane protein</topology>
    </subcellularLocation>
</comment>
<dbReference type="GO" id="GO:0009252">
    <property type="term" value="P:peptidoglycan biosynthetic process"/>
    <property type="evidence" value="ECO:0007669"/>
    <property type="project" value="UniProtKB-UniRule"/>
</dbReference>
<gene>
    <name evidence="10 12" type="primary">murJ</name>
    <name evidence="12" type="ORF">FE263_00265</name>
</gene>
<keyword evidence="4 10" id="KW-0133">Cell shape</keyword>
<evidence type="ECO:0000313" key="12">
    <source>
        <dbReference type="EMBL" id="TLU73712.1"/>
    </source>
</evidence>
<feature type="transmembrane region" description="Helical" evidence="10">
    <location>
        <begin position="183"/>
        <end position="206"/>
    </location>
</feature>
<dbReference type="NCBIfam" id="TIGR01695">
    <property type="entry name" value="murJ_mviN"/>
    <property type="match status" value="1"/>
</dbReference>
<keyword evidence="10 11" id="KW-0813">Transport</keyword>
<dbReference type="InterPro" id="IPR051050">
    <property type="entry name" value="Lipid_II_flippase_MurJ/MviN"/>
</dbReference>
<dbReference type="GO" id="GO:0008360">
    <property type="term" value="P:regulation of cell shape"/>
    <property type="evidence" value="ECO:0007669"/>
    <property type="project" value="UniProtKB-UniRule"/>
</dbReference>
<keyword evidence="10" id="KW-0997">Cell inner membrane</keyword>
<evidence type="ECO:0000256" key="11">
    <source>
        <dbReference type="PIRNR" id="PIRNR002869"/>
    </source>
</evidence>
<feature type="transmembrane region" description="Helical" evidence="10">
    <location>
        <begin position="440"/>
        <end position="460"/>
    </location>
</feature>
<feature type="transmembrane region" description="Helical" evidence="10">
    <location>
        <begin position="131"/>
        <end position="152"/>
    </location>
</feature>
<dbReference type="RefSeq" id="WP_138323965.1">
    <property type="nucleotide sequence ID" value="NZ_VCDI01000001.1"/>
</dbReference>
<dbReference type="Pfam" id="PF03023">
    <property type="entry name" value="MurJ"/>
    <property type="match status" value="1"/>
</dbReference>
<evidence type="ECO:0000256" key="2">
    <source>
        <dbReference type="ARBA" id="ARBA00022475"/>
    </source>
</evidence>
<dbReference type="GO" id="GO:0015648">
    <property type="term" value="F:lipid-linked peptidoglycan transporter activity"/>
    <property type="evidence" value="ECO:0007669"/>
    <property type="project" value="UniProtKB-UniRule"/>
</dbReference>
<comment type="pathway">
    <text evidence="10">Cell wall biogenesis; peptidoglycan biosynthesis.</text>
</comment>
<evidence type="ECO:0000256" key="4">
    <source>
        <dbReference type="ARBA" id="ARBA00022960"/>
    </source>
</evidence>
<comment type="similarity">
    <text evidence="9 10 11">Belongs to the MurJ/MviN family.</text>
</comment>
<evidence type="ECO:0000313" key="13">
    <source>
        <dbReference type="Proteomes" id="UP000305654"/>
    </source>
</evidence>
<dbReference type="GO" id="GO:0005886">
    <property type="term" value="C:plasma membrane"/>
    <property type="evidence" value="ECO:0007669"/>
    <property type="project" value="UniProtKB-SubCell"/>
</dbReference>
<dbReference type="UniPathway" id="UPA00219"/>
<feature type="transmembrane region" description="Helical" evidence="10">
    <location>
        <begin position="311"/>
        <end position="335"/>
    </location>
</feature>
<feature type="transmembrane region" description="Helical" evidence="10">
    <location>
        <begin position="386"/>
        <end position="404"/>
    </location>
</feature>
<evidence type="ECO:0000256" key="1">
    <source>
        <dbReference type="ARBA" id="ARBA00004651"/>
    </source>
</evidence>
<evidence type="ECO:0000256" key="10">
    <source>
        <dbReference type="HAMAP-Rule" id="MF_02078"/>
    </source>
</evidence>
<comment type="function">
    <text evidence="8 10 11">Involved in peptidoglycan biosynthesis. Transports lipid-linked peptidoglycan precursors from the inner to the outer leaflet of the cytoplasmic membrane.</text>
</comment>
<dbReference type="PANTHER" id="PTHR47019:SF1">
    <property type="entry name" value="LIPID II FLIPPASE MURJ"/>
    <property type="match status" value="1"/>
</dbReference>
<feature type="transmembrane region" description="Helical" evidence="10">
    <location>
        <begin position="410"/>
        <end position="428"/>
    </location>
</feature>
<keyword evidence="2 10" id="KW-1003">Cell membrane</keyword>
<feature type="transmembrane region" description="Helical" evidence="10">
    <location>
        <begin position="159"/>
        <end position="177"/>
    </location>
</feature>
<feature type="transmembrane region" description="Helical" evidence="10">
    <location>
        <begin position="91"/>
        <end position="111"/>
    </location>
</feature>
<keyword evidence="10 11" id="KW-0961">Cell wall biogenesis/degradation</keyword>
<feature type="transmembrane region" description="Helical" evidence="10">
    <location>
        <begin position="355"/>
        <end position="374"/>
    </location>
</feature>
<dbReference type="InterPro" id="IPR004268">
    <property type="entry name" value="MurJ"/>
</dbReference>
<comment type="caution">
    <text evidence="12">The sequence shown here is derived from an EMBL/GenBank/DDBJ whole genome shotgun (WGS) entry which is preliminary data.</text>
</comment>
<keyword evidence="6 10" id="KW-1133">Transmembrane helix</keyword>
<organism evidence="12 13">
    <name type="scientific">Lichenicoccus roseus</name>
    <dbReference type="NCBI Taxonomy" id="2683649"/>
    <lineage>
        <taxon>Bacteria</taxon>
        <taxon>Pseudomonadati</taxon>
        <taxon>Pseudomonadota</taxon>
        <taxon>Alphaproteobacteria</taxon>
        <taxon>Acetobacterales</taxon>
        <taxon>Acetobacteraceae</taxon>
        <taxon>Lichenicoccus</taxon>
    </lineage>
</organism>
<comment type="caution">
    <text evidence="10">Lacks conserved residue(s) required for the propagation of feature annotation.</text>
</comment>
<reference evidence="12 13" key="1">
    <citation type="submission" date="2019-05" db="EMBL/GenBank/DDBJ databases">
        <authorList>
            <person name="Pankratov T."/>
            <person name="Grouzdev D."/>
        </authorList>
    </citation>
    <scope>NUCLEOTIDE SEQUENCE [LARGE SCALE GENOMIC DNA]</scope>
    <source>
        <strain evidence="12 13">KEBCLARHB70R</strain>
    </source>
</reference>
<evidence type="ECO:0000256" key="8">
    <source>
        <dbReference type="ARBA" id="ARBA00060041"/>
    </source>
</evidence>
<dbReference type="PANTHER" id="PTHR47019">
    <property type="entry name" value="LIPID II FLIPPASE MURJ"/>
    <property type="match status" value="1"/>
</dbReference>
<feature type="transmembrane region" description="Helical" evidence="10">
    <location>
        <begin position="480"/>
        <end position="503"/>
    </location>
</feature>
<dbReference type="CDD" id="cd13123">
    <property type="entry name" value="MATE_MurJ_like"/>
    <property type="match status" value="1"/>
</dbReference>
<dbReference type="OrthoDB" id="9816572at2"/>
<dbReference type="HAMAP" id="MF_02078">
    <property type="entry name" value="MurJ_MviN"/>
    <property type="match status" value="1"/>
</dbReference>
<protein>
    <recommendedName>
        <fullName evidence="10">Probable lipid II flippase MurJ</fullName>
    </recommendedName>
</protein>
<evidence type="ECO:0000256" key="3">
    <source>
        <dbReference type="ARBA" id="ARBA00022692"/>
    </source>
</evidence>
<evidence type="ECO:0000256" key="9">
    <source>
        <dbReference type="ARBA" id="ARBA00061532"/>
    </source>
</evidence>
<dbReference type="Proteomes" id="UP000305654">
    <property type="component" value="Unassembled WGS sequence"/>
</dbReference>
<keyword evidence="3 10" id="KW-0812">Transmembrane</keyword>